<feature type="region of interest" description="Disordered" evidence="1">
    <location>
        <begin position="130"/>
        <end position="158"/>
    </location>
</feature>
<feature type="domain" description="MAT1 centre" evidence="2">
    <location>
        <begin position="49"/>
        <end position="147"/>
    </location>
</feature>
<accession>A0A2R6XB99</accession>
<reference evidence="4" key="1">
    <citation type="journal article" date="2017" name="Cell">
        <title>Insights into land plant evolution garnered from the Marchantia polymorpha genome.</title>
        <authorList>
            <person name="Bowman J.L."/>
            <person name="Kohchi T."/>
            <person name="Yamato K.T."/>
            <person name="Jenkins J."/>
            <person name="Shu S."/>
            <person name="Ishizaki K."/>
            <person name="Yamaoka S."/>
            <person name="Nishihama R."/>
            <person name="Nakamura Y."/>
            <person name="Berger F."/>
            <person name="Adam C."/>
            <person name="Aki S.S."/>
            <person name="Althoff F."/>
            <person name="Araki T."/>
            <person name="Arteaga-Vazquez M.A."/>
            <person name="Balasubrmanian S."/>
            <person name="Barry K."/>
            <person name="Bauer D."/>
            <person name="Boehm C.R."/>
            <person name="Briginshaw L."/>
            <person name="Caballero-Perez J."/>
            <person name="Catarino B."/>
            <person name="Chen F."/>
            <person name="Chiyoda S."/>
            <person name="Chovatia M."/>
            <person name="Davies K.M."/>
            <person name="Delmans M."/>
            <person name="Demura T."/>
            <person name="Dierschke T."/>
            <person name="Dolan L."/>
            <person name="Dorantes-Acosta A.E."/>
            <person name="Eklund D.M."/>
            <person name="Florent S.N."/>
            <person name="Flores-Sandoval E."/>
            <person name="Fujiyama A."/>
            <person name="Fukuzawa H."/>
            <person name="Galik B."/>
            <person name="Grimanelli D."/>
            <person name="Grimwood J."/>
            <person name="Grossniklaus U."/>
            <person name="Hamada T."/>
            <person name="Haseloff J."/>
            <person name="Hetherington A.J."/>
            <person name="Higo A."/>
            <person name="Hirakawa Y."/>
            <person name="Hundley H.N."/>
            <person name="Ikeda Y."/>
            <person name="Inoue K."/>
            <person name="Inoue S.I."/>
            <person name="Ishida S."/>
            <person name="Jia Q."/>
            <person name="Kakita M."/>
            <person name="Kanazawa T."/>
            <person name="Kawai Y."/>
            <person name="Kawashima T."/>
            <person name="Kennedy M."/>
            <person name="Kinose K."/>
            <person name="Kinoshita T."/>
            <person name="Kohara Y."/>
            <person name="Koide E."/>
            <person name="Komatsu K."/>
            <person name="Kopischke S."/>
            <person name="Kubo M."/>
            <person name="Kyozuka J."/>
            <person name="Lagercrantz U."/>
            <person name="Lin S.S."/>
            <person name="Lindquist E."/>
            <person name="Lipzen A.M."/>
            <person name="Lu C.W."/>
            <person name="De Luna E."/>
            <person name="Martienssen R.A."/>
            <person name="Minamino N."/>
            <person name="Mizutani M."/>
            <person name="Mizutani M."/>
            <person name="Mochizuki N."/>
            <person name="Monte I."/>
            <person name="Mosher R."/>
            <person name="Nagasaki H."/>
            <person name="Nakagami H."/>
            <person name="Naramoto S."/>
            <person name="Nishitani K."/>
            <person name="Ohtani M."/>
            <person name="Okamoto T."/>
            <person name="Okumura M."/>
            <person name="Phillips J."/>
            <person name="Pollak B."/>
            <person name="Reinders A."/>
            <person name="Rovekamp M."/>
            <person name="Sano R."/>
            <person name="Sawa S."/>
            <person name="Schmid M.W."/>
            <person name="Shirakawa M."/>
            <person name="Solano R."/>
            <person name="Spunde A."/>
            <person name="Suetsugu N."/>
            <person name="Sugano S."/>
            <person name="Sugiyama A."/>
            <person name="Sun R."/>
            <person name="Suzuki Y."/>
            <person name="Takenaka M."/>
            <person name="Takezawa D."/>
            <person name="Tomogane H."/>
            <person name="Tsuzuki M."/>
            <person name="Ueda T."/>
            <person name="Umeda M."/>
            <person name="Ward J.M."/>
            <person name="Watanabe Y."/>
            <person name="Yazaki K."/>
            <person name="Yokoyama R."/>
            <person name="Yoshitake Y."/>
            <person name="Yotsui I."/>
            <person name="Zachgo S."/>
            <person name="Schmutz J."/>
        </authorList>
    </citation>
    <scope>NUCLEOTIDE SEQUENCE [LARGE SCALE GENOMIC DNA]</scope>
    <source>
        <strain evidence="4">Tak-1</strain>
    </source>
</reference>
<dbReference type="Proteomes" id="UP000244005">
    <property type="component" value="Unassembled WGS sequence"/>
</dbReference>
<evidence type="ECO:0000313" key="4">
    <source>
        <dbReference type="Proteomes" id="UP000244005"/>
    </source>
</evidence>
<feature type="compositionally biased region" description="Basic and acidic residues" evidence="1">
    <location>
        <begin position="135"/>
        <end position="147"/>
    </location>
</feature>
<keyword evidence="4" id="KW-1185">Reference proteome</keyword>
<dbReference type="Pfam" id="PF06391">
    <property type="entry name" value="MAT1"/>
    <property type="match status" value="1"/>
</dbReference>
<dbReference type="Gramene" id="Mp2g25930.1">
    <property type="protein sequence ID" value="Mp2g25930.1.cds"/>
    <property type="gene ID" value="Mp2g25930"/>
</dbReference>
<dbReference type="OrthoDB" id="5963at2759"/>
<protein>
    <recommendedName>
        <fullName evidence="2">MAT1 centre domain-containing protein</fullName>
    </recommendedName>
</protein>
<dbReference type="InterPro" id="IPR015877">
    <property type="entry name" value="MAT1_centre"/>
</dbReference>
<dbReference type="EMBL" id="KZ772697">
    <property type="protein sequence ID" value="PTQ43401.1"/>
    <property type="molecule type" value="Genomic_DNA"/>
</dbReference>
<evidence type="ECO:0000313" key="3">
    <source>
        <dbReference type="EMBL" id="PTQ43401.1"/>
    </source>
</evidence>
<evidence type="ECO:0000256" key="1">
    <source>
        <dbReference type="SAM" id="MobiDB-lite"/>
    </source>
</evidence>
<gene>
    <name evidence="3" type="ORF">MARPO_0025s0086</name>
</gene>
<organism evidence="3 4">
    <name type="scientific">Marchantia polymorpha</name>
    <name type="common">Common liverwort</name>
    <name type="synonym">Marchantia aquatica</name>
    <dbReference type="NCBI Taxonomy" id="3197"/>
    <lineage>
        <taxon>Eukaryota</taxon>
        <taxon>Viridiplantae</taxon>
        <taxon>Streptophyta</taxon>
        <taxon>Embryophyta</taxon>
        <taxon>Marchantiophyta</taxon>
        <taxon>Marchantiopsida</taxon>
        <taxon>Marchantiidae</taxon>
        <taxon>Marchantiales</taxon>
        <taxon>Marchantiaceae</taxon>
        <taxon>Marchantia</taxon>
    </lineage>
</organism>
<dbReference type="GO" id="GO:0006281">
    <property type="term" value="P:DNA repair"/>
    <property type="evidence" value="ECO:0000318"/>
    <property type="project" value="GO_Central"/>
</dbReference>
<dbReference type="GO" id="GO:0006357">
    <property type="term" value="P:regulation of transcription by RNA polymerase II"/>
    <property type="evidence" value="ECO:0000318"/>
    <property type="project" value="GO_Central"/>
</dbReference>
<proteinExistence type="predicted"/>
<evidence type="ECO:0000259" key="2">
    <source>
        <dbReference type="Pfam" id="PF06391"/>
    </source>
</evidence>
<dbReference type="AlphaFoldDB" id="A0A2R6XB99"/>
<dbReference type="PANTHER" id="PTHR12683">
    <property type="entry name" value="CDK-ACTIVATING KINASE ASSEMBLY FACTOR MAT1"/>
    <property type="match status" value="1"/>
</dbReference>
<dbReference type="PANTHER" id="PTHR12683:SF13">
    <property type="entry name" value="CDK-ACTIVATING KINASE ASSEMBLY FACTOR MAT1"/>
    <property type="match status" value="1"/>
</dbReference>
<name>A0A2R6XB99_MARPO</name>
<sequence length="237" mass="26360">MCWLTPYLPSSFRITDEHLVVIGIGAWFIERQESVQQNAVSEILIAMTSKELNIRRRISNIYNKGEDDFPTLREYNDYLEETEDIVFNLVEGIDVQGTEARIALYQEEHAEQIIASRAKKAERISASFRAANAKRNQDKEADLEQVKEAPGSTGIQAGAAGQYAPSMVAGSMFMQPRPMGPGGQPMPLGTSTYNGEGIEDPAAQKIREERGARAGGWTPELGRKRAFEEAFCSVWVN</sequence>
<dbReference type="GO" id="GO:0005675">
    <property type="term" value="C:transcription factor TFIIH holo complex"/>
    <property type="evidence" value="ECO:0000318"/>
    <property type="project" value="GO_Central"/>
</dbReference>